<dbReference type="Proteomes" id="UP000039021">
    <property type="component" value="Unassembled WGS sequence"/>
</dbReference>
<protein>
    <submittedName>
        <fullName evidence="1">Uncharacterized protein</fullName>
    </submittedName>
</protein>
<sequence length="99" mass="10894">MVDHAIDEGDHSAETRCQPTRLEMPADIVGQLLWAEPSEFVDTHLIGPDDPAFGKALEQPENAEIFVADHMCDNFFDAPPGAQAGCFPLLQCEGSQKRR</sequence>
<reference evidence="4 5" key="3">
    <citation type="submission" date="2015-03" db="EMBL/GenBank/DDBJ databases">
        <authorList>
            <consortium name="Pathogen Informatics"/>
        </authorList>
    </citation>
    <scope>NUCLEOTIDE SEQUENCE [LARGE SCALE GENOMIC DNA]</scope>
    <source>
        <strain evidence="4">K00500041</strain>
        <strain evidence="5">N09902308</strain>
        <strain evidence="3 6">P00601463</strain>
    </source>
</reference>
<proteinExistence type="predicted"/>
<evidence type="ECO:0000313" key="4">
    <source>
        <dbReference type="Proteomes" id="UP000038802"/>
    </source>
</evidence>
<reference evidence="1" key="2">
    <citation type="submission" date="2015-03" db="EMBL/GenBank/DDBJ databases">
        <authorList>
            <person name="Murphy D."/>
        </authorList>
    </citation>
    <scope>NUCLEOTIDE SEQUENCE [LARGE SCALE GENOMIC DNA]</scope>
    <source>
        <strain evidence="1">K00500041</strain>
    </source>
</reference>
<reference evidence="2" key="1">
    <citation type="submission" date="2015-03" db="EMBL/GenBank/DDBJ databases">
        <authorList>
            <consortium name="Pathogen Informatics"/>
            <person name="Murphy D."/>
        </authorList>
    </citation>
    <scope>NUCLEOTIDE SEQUENCE</scope>
    <source>
        <strain evidence="2">N09902308</strain>
    </source>
</reference>
<dbReference type="Proteomes" id="UP000038802">
    <property type="component" value="Unassembled WGS sequence"/>
</dbReference>
<organism evidence="1 4">
    <name type="scientific">Mycobacterium tuberculosis</name>
    <dbReference type="NCBI Taxonomy" id="1773"/>
    <lineage>
        <taxon>Bacteria</taxon>
        <taxon>Bacillati</taxon>
        <taxon>Actinomycetota</taxon>
        <taxon>Actinomycetes</taxon>
        <taxon>Mycobacteriales</taxon>
        <taxon>Mycobacteriaceae</taxon>
        <taxon>Mycobacterium</taxon>
        <taxon>Mycobacterium tuberculosis complex</taxon>
    </lineage>
</organism>
<name>A0A0U0T9Q3_MYCTX</name>
<dbReference type="EMBL" id="CSBK01000339">
    <property type="protein sequence ID" value="COX28126.1"/>
    <property type="molecule type" value="Genomic_DNA"/>
</dbReference>
<gene>
    <name evidence="1" type="ORF">ERS007703_04328</name>
    <name evidence="2" type="ORF">ERS007739_00996</name>
    <name evidence="3" type="ORF">ERS007741_04279</name>
</gene>
<evidence type="ECO:0000313" key="6">
    <source>
        <dbReference type="Proteomes" id="UP000048600"/>
    </source>
</evidence>
<evidence type="ECO:0000313" key="5">
    <source>
        <dbReference type="Proteomes" id="UP000039021"/>
    </source>
</evidence>
<dbReference type="EMBL" id="CHKL01000845">
    <property type="protein sequence ID" value="COX37280.1"/>
    <property type="molecule type" value="Genomic_DNA"/>
</dbReference>
<evidence type="ECO:0000313" key="3">
    <source>
        <dbReference type="EMBL" id="COX37280.1"/>
    </source>
</evidence>
<dbReference type="AlphaFoldDB" id="A0A0U0T9Q3"/>
<evidence type="ECO:0000313" key="2">
    <source>
        <dbReference type="EMBL" id="COX28126.1"/>
    </source>
</evidence>
<dbReference type="EMBL" id="CSAE01000738">
    <property type="protein sequence ID" value="COW84865.1"/>
    <property type="molecule type" value="Genomic_DNA"/>
</dbReference>
<dbReference type="Proteomes" id="UP000048600">
    <property type="component" value="Unassembled WGS sequence"/>
</dbReference>
<evidence type="ECO:0000313" key="1">
    <source>
        <dbReference type="EMBL" id="COW84865.1"/>
    </source>
</evidence>
<accession>A0A0U0T9Q3</accession>